<dbReference type="GeneID" id="8198420"/>
<evidence type="ECO:0000256" key="11">
    <source>
        <dbReference type="SAM" id="Phobius"/>
    </source>
</evidence>
<dbReference type="EC" id="2.7.1.108" evidence="3"/>
<evidence type="ECO:0000256" key="10">
    <source>
        <dbReference type="SAM" id="MobiDB-lite"/>
    </source>
</evidence>
<dbReference type="OMA" id="KNWENTF"/>
<feature type="transmembrane region" description="Helical" evidence="11">
    <location>
        <begin position="135"/>
        <end position="157"/>
    </location>
</feature>
<dbReference type="RefSeq" id="XP_002491408.1">
    <property type="nucleotide sequence ID" value="XM_002491363.1"/>
</dbReference>
<evidence type="ECO:0000256" key="3">
    <source>
        <dbReference type="ARBA" id="ARBA00012132"/>
    </source>
</evidence>
<keyword evidence="6 12" id="KW-0418">Kinase</keyword>
<evidence type="ECO:0000256" key="5">
    <source>
        <dbReference type="ARBA" id="ARBA00022692"/>
    </source>
</evidence>
<evidence type="ECO:0000256" key="2">
    <source>
        <dbReference type="ARBA" id="ARBA00010794"/>
    </source>
</evidence>
<feature type="transmembrane region" description="Helical" evidence="11">
    <location>
        <begin position="256"/>
        <end position="281"/>
    </location>
</feature>
<feature type="compositionally biased region" description="Basic residues" evidence="10">
    <location>
        <begin position="1"/>
        <end position="13"/>
    </location>
</feature>
<evidence type="ECO:0000256" key="1">
    <source>
        <dbReference type="ARBA" id="ARBA00004477"/>
    </source>
</evidence>
<dbReference type="EMBL" id="FN392320">
    <property type="protein sequence ID" value="CAY69128.1"/>
    <property type="molecule type" value="Genomic_DNA"/>
</dbReference>
<dbReference type="InterPro" id="IPR032974">
    <property type="entry name" value="Polypren_kinase"/>
</dbReference>
<accession>C4R0V4</accession>
<keyword evidence="4" id="KW-0808">Transferase</keyword>
<dbReference type="GO" id="GO:0005789">
    <property type="term" value="C:endoplasmic reticulum membrane"/>
    <property type="evidence" value="ECO:0007669"/>
    <property type="project" value="UniProtKB-SubCell"/>
</dbReference>
<evidence type="ECO:0000256" key="8">
    <source>
        <dbReference type="ARBA" id="ARBA00022989"/>
    </source>
</evidence>
<keyword evidence="7" id="KW-0256">Endoplasmic reticulum</keyword>
<dbReference type="OrthoDB" id="377083at2759"/>
<dbReference type="STRING" id="644223.C4R0V4"/>
<feature type="transmembrane region" description="Helical" evidence="11">
    <location>
        <begin position="364"/>
        <end position="397"/>
    </location>
</feature>
<reference evidence="12 13" key="1">
    <citation type="journal article" date="2009" name="Nat. Biotechnol.">
        <title>Genome sequence of the recombinant protein production host Pichia pastoris.</title>
        <authorList>
            <person name="De Schutter K."/>
            <person name="Lin Y.C."/>
            <person name="Tiels P."/>
            <person name="Van Hecke A."/>
            <person name="Glinka S."/>
            <person name="Weber-Lehmann J."/>
            <person name="Rouze P."/>
            <person name="Van de Peer Y."/>
            <person name="Callewaert N."/>
        </authorList>
    </citation>
    <scope>NUCLEOTIDE SEQUENCE [LARGE SCALE GENOMIC DNA]</scope>
    <source>
        <strain evidence="13">GS115 / ATCC 20864</strain>
    </source>
</reference>
<dbReference type="PANTHER" id="PTHR13205:SF15">
    <property type="entry name" value="DOLICHOL KINASE"/>
    <property type="match status" value="1"/>
</dbReference>
<protein>
    <recommendedName>
        <fullName evidence="3">dolichol kinase</fullName>
        <ecNumber evidence="3">2.7.1.108</ecNumber>
    </recommendedName>
</protein>
<feature type="region of interest" description="Disordered" evidence="10">
    <location>
        <begin position="1"/>
        <end position="38"/>
    </location>
</feature>
<comment type="similarity">
    <text evidence="2">Belongs to the polyprenol kinase family.</text>
</comment>
<name>C4R0V4_KOMPG</name>
<keyword evidence="13" id="KW-1185">Reference proteome</keyword>
<dbReference type="GO" id="GO:0004168">
    <property type="term" value="F:dolichol kinase activity"/>
    <property type="evidence" value="ECO:0007669"/>
    <property type="project" value="UniProtKB-EC"/>
</dbReference>
<evidence type="ECO:0000256" key="4">
    <source>
        <dbReference type="ARBA" id="ARBA00022679"/>
    </source>
</evidence>
<dbReference type="AlphaFoldDB" id="C4R0V4"/>
<keyword evidence="5 11" id="KW-0812">Transmembrane</keyword>
<feature type="transmembrane region" description="Helical" evidence="11">
    <location>
        <begin position="163"/>
        <end position="185"/>
    </location>
</feature>
<dbReference type="HOGENOM" id="CLU_031307_0_0_1"/>
<feature type="transmembrane region" description="Helical" evidence="11">
    <location>
        <begin position="331"/>
        <end position="352"/>
    </location>
</feature>
<feature type="transmembrane region" description="Helical" evidence="11">
    <location>
        <begin position="485"/>
        <end position="504"/>
    </location>
</feature>
<proteinExistence type="inferred from homology"/>
<organism evidence="12 13">
    <name type="scientific">Komagataella phaffii (strain GS115 / ATCC 20864)</name>
    <name type="common">Yeast</name>
    <name type="synonym">Pichia pastoris</name>
    <dbReference type="NCBI Taxonomy" id="644223"/>
    <lineage>
        <taxon>Eukaryota</taxon>
        <taxon>Fungi</taxon>
        <taxon>Dikarya</taxon>
        <taxon>Ascomycota</taxon>
        <taxon>Saccharomycotina</taxon>
        <taxon>Pichiomycetes</taxon>
        <taxon>Pichiales</taxon>
        <taxon>Pichiaceae</taxon>
        <taxon>Komagataella</taxon>
    </lineage>
</organism>
<evidence type="ECO:0000256" key="9">
    <source>
        <dbReference type="ARBA" id="ARBA00023136"/>
    </source>
</evidence>
<dbReference type="Proteomes" id="UP000000314">
    <property type="component" value="Chromosome 2"/>
</dbReference>
<feature type="transmembrane region" description="Helical" evidence="11">
    <location>
        <begin position="67"/>
        <end position="84"/>
    </location>
</feature>
<comment type="subcellular location">
    <subcellularLocation>
        <location evidence="1">Endoplasmic reticulum membrane</location>
        <topology evidence="1">Multi-pass membrane protein</topology>
    </subcellularLocation>
</comment>
<dbReference type="eggNOG" id="KOG2468">
    <property type="taxonomic scope" value="Eukaryota"/>
</dbReference>
<dbReference type="PANTHER" id="PTHR13205">
    <property type="entry name" value="TRANSMEMBRANE PROTEIN 15-RELATED"/>
    <property type="match status" value="1"/>
</dbReference>
<dbReference type="InParanoid" id="C4R0V4"/>
<evidence type="ECO:0000313" key="13">
    <source>
        <dbReference type="Proteomes" id="UP000000314"/>
    </source>
</evidence>
<feature type="transmembrane region" description="Helical" evidence="11">
    <location>
        <begin position="96"/>
        <end position="114"/>
    </location>
</feature>
<evidence type="ECO:0000256" key="7">
    <source>
        <dbReference type="ARBA" id="ARBA00022824"/>
    </source>
</evidence>
<evidence type="ECO:0000256" key="6">
    <source>
        <dbReference type="ARBA" id="ARBA00022777"/>
    </source>
</evidence>
<dbReference type="KEGG" id="ppa:PAS_chr2-1_0498"/>
<dbReference type="FunCoup" id="C4R0V4">
    <property type="interactions" value="85"/>
</dbReference>
<keyword evidence="8 11" id="KW-1133">Transmembrane helix</keyword>
<keyword evidence="9 11" id="KW-0472">Membrane</keyword>
<sequence length="546" mass="60909">MAKKKAAAKRPKKTLPPASSKPLNSGENPDESQAEYSGLPPPQLSFKSAIVAEMTSVISNGITINKVIQVLILAYIANLLYVKLDLNFDYDSKVEIGIGFLSILSSILIIYVSRKRRWNTGVELGSIDKDDPEKWVELPEFNLIYAIVLPIFVTYIVDKRYLGVNLVNILLVIDIPIAFKILLALSMEQQVLDESGYLNQGFVTTRNNLLIPVAHVGFRELLGYYGGSSFSNTESELFSTLFVNLVLFVDKSNIELFILAKLTLAFIGSLVICTALYRVLILFSPKYVISLILHPVFTALVYYGSVYQLAPVLGKHPWDYLVNDIMNEQRIHFLYSWLILLVVVVPPVFYFVDAIPLDFRRKIWHFTILIILSYPLSIDPSFCVIALGGVFGLFLVVEILRSTEMPPFGQILSRNLEKFQDERDKRGNITISYLYLVLGIVLPVMFDGSSCAGLVSLGLGDSMASMVGKRYGLVKWPGSNKSVEGTFAFIVVTFLGLLAARTFFGYQFSWEISFIAAALAGVLEGISDFNDNIIIPLVVFTILHGQ</sequence>
<gene>
    <name evidence="12" type="ordered locus">PAS_chr2-1_0498</name>
</gene>
<dbReference type="GO" id="GO:0043048">
    <property type="term" value="P:dolichyl monophosphate biosynthetic process"/>
    <property type="evidence" value="ECO:0007669"/>
    <property type="project" value="TreeGrafter"/>
</dbReference>
<evidence type="ECO:0000313" key="12">
    <source>
        <dbReference type="EMBL" id="CAY69128.1"/>
    </source>
</evidence>
<feature type="transmembrane region" description="Helical" evidence="11">
    <location>
        <begin position="433"/>
        <end position="459"/>
    </location>
</feature>
<feature type="transmembrane region" description="Helical" evidence="11">
    <location>
        <begin position="287"/>
        <end position="310"/>
    </location>
</feature>